<evidence type="ECO:0000313" key="1">
    <source>
        <dbReference type="EMBL" id="MDJ1183031.1"/>
    </source>
</evidence>
<proteinExistence type="predicted"/>
<gene>
    <name evidence="1" type="ORF">PMH09_07470</name>
</gene>
<sequence length="104" mass="11759">MESQSASVLSQPPASRIKRTVSLPKLPLAVYREVAAHLRQVDGVNAGLKLRSHSDFDYDLSQIEQMWIEYPHTLPSQNIDRLEQILAYYGDRYGSWISIEAGKG</sequence>
<keyword evidence="2" id="KW-1185">Reference proteome</keyword>
<dbReference type="RefSeq" id="WP_283757685.1">
    <property type="nucleotide sequence ID" value="NZ_JAQOSQ010000005.1"/>
</dbReference>
<accession>A0ABT7BV22</accession>
<dbReference type="EMBL" id="JAQOSQ010000005">
    <property type="protein sequence ID" value="MDJ1183031.1"/>
    <property type="molecule type" value="Genomic_DNA"/>
</dbReference>
<organism evidence="1 2">
    <name type="scientific">Roseofilum casamattae BLCC-M143</name>
    <dbReference type="NCBI Taxonomy" id="3022442"/>
    <lineage>
        <taxon>Bacteria</taxon>
        <taxon>Bacillati</taxon>
        <taxon>Cyanobacteriota</taxon>
        <taxon>Cyanophyceae</taxon>
        <taxon>Desertifilales</taxon>
        <taxon>Desertifilaceae</taxon>
        <taxon>Roseofilum</taxon>
        <taxon>Roseofilum casamattae</taxon>
    </lineage>
</organism>
<evidence type="ECO:0000313" key="2">
    <source>
        <dbReference type="Proteomes" id="UP001232992"/>
    </source>
</evidence>
<reference evidence="1 2" key="1">
    <citation type="submission" date="2023-01" db="EMBL/GenBank/DDBJ databases">
        <title>Novel diversity within Roseofilum (Cyanobacteria; Desertifilaceae) from marine benthic mats with descriptions of four novel species.</title>
        <authorList>
            <person name="Wang Y."/>
            <person name="Berthold D.E."/>
            <person name="Hu J."/>
            <person name="Lefler F.W."/>
            <person name="Laughinghouse H.D. IV."/>
        </authorList>
    </citation>
    <scope>NUCLEOTIDE SEQUENCE [LARGE SCALE GENOMIC DNA]</scope>
    <source>
        <strain evidence="1 2">BLCC-M143</strain>
    </source>
</reference>
<comment type="caution">
    <text evidence="1">The sequence shown here is derived from an EMBL/GenBank/DDBJ whole genome shotgun (WGS) entry which is preliminary data.</text>
</comment>
<protein>
    <submittedName>
        <fullName evidence="1">Uncharacterized protein</fullName>
    </submittedName>
</protein>
<dbReference type="Proteomes" id="UP001232992">
    <property type="component" value="Unassembled WGS sequence"/>
</dbReference>
<name>A0ABT7BV22_9CYAN</name>